<evidence type="ECO:0000313" key="2">
    <source>
        <dbReference type="EMBL" id="ORZ32449.1"/>
    </source>
</evidence>
<accession>A0A1Y2HD03</accession>
<proteinExistence type="predicted"/>
<protein>
    <submittedName>
        <fullName evidence="2">Uncharacterized protein</fullName>
    </submittedName>
</protein>
<dbReference type="AlphaFoldDB" id="A0A1Y2HD03"/>
<dbReference type="Proteomes" id="UP000193411">
    <property type="component" value="Unassembled WGS sequence"/>
</dbReference>
<keyword evidence="3" id="KW-1185">Reference proteome</keyword>
<dbReference type="EMBL" id="MCFL01000046">
    <property type="protein sequence ID" value="ORZ32449.1"/>
    <property type="molecule type" value="Genomic_DNA"/>
</dbReference>
<feature type="compositionally biased region" description="Polar residues" evidence="1">
    <location>
        <begin position="126"/>
        <end position="141"/>
    </location>
</feature>
<feature type="compositionally biased region" description="Low complexity" evidence="1">
    <location>
        <begin position="242"/>
        <end position="258"/>
    </location>
</feature>
<feature type="compositionally biased region" description="Basic and acidic residues" evidence="1">
    <location>
        <begin position="267"/>
        <end position="310"/>
    </location>
</feature>
<evidence type="ECO:0000256" key="1">
    <source>
        <dbReference type="SAM" id="MobiDB-lite"/>
    </source>
</evidence>
<sequence length="320" mass="32605">MQASEAQLGDRISDTRTSLSGAIAKVQGQVERMGQGLAVAISDLDGRCRRVEVGLVKVQDRVAGLDLMWSGATRGGGGGGNKESGQVDVVDPVLAELDRTKMSGSVPGSFKIGPGLVSQVDFQAMGSASSQPNSNLAQSEPMTIGKRSEPASVGVAMGGAAQRKPPPAAGPQESIPIGPTIVQELLERAMANPEPAVASVDEKPAGSQPLAAAEPVTSNAQKALAPKPAAVPEPAIPGTLEPKTASKPSAAVSPPADKLQARQKSQPRLEQEKQAPGDDLTGKWKSGEDGKPLPGDTDSKRGQGAEKTNEPSKAGDGPGV</sequence>
<organism evidence="2 3">
    <name type="scientific">Catenaria anguillulae PL171</name>
    <dbReference type="NCBI Taxonomy" id="765915"/>
    <lineage>
        <taxon>Eukaryota</taxon>
        <taxon>Fungi</taxon>
        <taxon>Fungi incertae sedis</taxon>
        <taxon>Blastocladiomycota</taxon>
        <taxon>Blastocladiomycetes</taxon>
        <taxon>Blastocladiales</taxon>
        <taxon>Catenariaceae</taxon>
        <taxon>Catenaria</taxon>
    </lineage>
</organism>
<feature type="region of interest" description="Disordered" evidence="1">
    <location>
        <begin position="126"/>
        <end position="320"/>
    </location>
</feature>
<evidence type="ECO:0000313" key="3">
    <source>
        <dbReference type="Proteomes" id="UP000193411"/>
    </source>
</evidence>
<name>A0A1Y2HD03_9FUNG</name>
<gene>
    <name evidence="2" type="ORF">BCR44DRAFT_1440242</name>
</gene>
<reference evidence="2 3" key="1">
    <citation type="submission" date="2016-07" db="EMBL/GenBank/DDBJ databases">
        <title>Pervasive Adenine N6-methylation of Active Genes in Fungi.</title>
        <authorList>
            <consortium name="DOE Joint Genome Institute"/>
            <person name="Mondo S.J."/>
            <person name="Dannebaum R.O."/>
            <person name="Kuo R.C."/>
            <person name="Labutti K."/>
            <person name="Haridas S."/>
            <person name="Kuo A."/>
            <person name="Salamov A."/>
            <person name="Ahrendt S.R."/>
            <person name="Lipzen A."/>
            <person name="Sullivan W."/>
            <person name="Andreopoulos W.B."/>
            <person name="Clum A."/>
            <person name="Lindquist E."/>
            <person name="Daum C."/>
            <person name="Ramamoorthy G.K."/>
            <person name="Gryganskyi A."/>
            <person name="Culley D."/>
            <person name="Magnuson J.K."/>
            <person name="James T.Y."/>
            <person name="O'Malley M.A."/>
            <person name="Stajich J.E."/>
            <person name="Spatafora J.W."/>
            <person name="Visel A."/>
            <person name="Grigoriev I.V."/>
        </authorList>
    </citation>
    <scope>NUCLEOTIDE SEQUENCE [LARGE SCALE GENOMIC DNA]</scope>
    <source>
        <strain evidence="2 3">PL171</strain>
    </source>
</reference>
<comment type="caution">
    <text evidence="2">The sequence shown here is derived from an EMBL/GenBank/DDBJ whole genome shotgun (WGS) entry which is preliminary data.</text>
</comment>